<dbReference type="InterPro" id="IPR027417">
    <property type="entry name" value="P-loop_NTPase"/>
</dbReference>
<dbReference type="OrthoDB" id="9805698at2"/>
<feature type="domain" description="HD" evidence="2">
    <location>
        <begin position="60"/>
        <end position="183"/>
    </location>
</feature>
<dbReference type="Gene3D" id="3.40.50.300">
    <property type="entry name" value="P-loop containing nucleotide triphosphate hydrolases"/>
    <property type="match status" value="1"/>
</dbReference>
<keyword evidence="1" id="KW-0547">Nucleotide-binding</keyword>
<dbReference type="PANTHER" id="PTHR47545">
    <property type="entry name" value="MULTIFUNCTIONAL CCA PROTEIN"/>
    <property type="match status" value="1"/>
</dbReference>
<dbReference type="InterPro" id="IPR003607">
    <property type="entry name" value="HD/PDEase_dom"/>
</dbReference>
<protein>
    <submittedName>
        <fullName evidence="3">Predicted kinase</fullName>
    </submittedName>
</protein>
<dbReference type="SUPFAM" id="SSF52540">
    <property type="entry name" value="P-loop containing nucleoside triphosphate hydrolases"/>
    <property type="match status" value="1"/>
</dbReference>
<sequence>MNMKLNHPANKINWEAIVSEILATHSSNVNWDFWLACYPALEKAKQTPQDPIYHAEGNVWIHTKMVVICLLDSSNYIQCSEEEKICLFLAALLHDIAKADTTTIDPLTGRIGHPHHSTRGAIDVRNYLWFQHAPFAIRECICGLIEHHQKPFHLMKKDNIEFHLHKLSWEIPLHLLLILAKADLFGRITTNQEKSFIDIEMLWLLAEEGGFLTQEKTAFNSISRCEYARHQKGHCDFEFYKTLGSKVYVLSGLPASGKNYWIKKNYPGLPTVSFDDARDELKLKHGQNHGLVAHKAIDKAKALLRTKEPFIWNATHTSRKLREKTLNLLFDYHADVHIIYFEQSPKTLFLRNQERQQMVPISAIENMLKRWDCVKKWEGYNVTYKVND</sequence>
<evidence type="ECO:0000313" key="4">
    <source>
        <dbReference type="Proteomes" id="UP000242642"/>
    </source>
</evidence>
<keyword evidence="3" id="KW-0808">Transferase</keyword>
<dbReference type="InterPro" id="IPR050124">
    <property type="entry name" value="tRNA_CCA-adding_enzyme"/>
</dbReference>
<dbReference type="Proteomes" id="UP000242642">
    <property type="component" value="Unassembled WGS sequence"/>
</dbReference>
<dbReference type="Pfam" id="PF01966">
    <property type="entry name" value="HD"/>
    <property type="match status" value="1"/>
</dbReference>
<dbReference type="EMBL" id="FOHV01000037">
    <property type="protein sequence ID" value="SET54551.1"/>
    <property type="molecule type" value="Genomic_DNA"/>
</dbReference>
<reference evidence="4" key="1">
    <citation type="submission" date="2016-10" db="EMBL/GenBank/DDBJ databases">
        <authorList>
            <person name="Varghese N."/>
            <person name="Submissions S."/>
        </authorList>
    </citation>
    <scope>NUCLEOTIDE SEQUENCE [LARGE SCALE GENOMIC DNA]</scope>
    <source>
        <strain evidence="4">DSM 18579</strain>
    </source>
</reference>
<dbReference type="GO" id="GO:0000166">
    <property type="term" value="F:nucleotide binding"/>
    <property type="evidence" value="ECO:0007669"/>
    <property type="project" value="UniProtKB-KW"/>
</dbReference>
<dbReference type="Pfam" id="PF13671">
    <property type="entry name" value="AAA_33"/>
    <property type="match status" value="1"/>
</dbReference>
<dbReference type="GO" id="GO:0016301">
    <property type="term" value="F:kinase activity"/>
    <property type="evidence" value="ECO:0007669"/>
    <property type="project" value="UniProtKB-KW"/>
</dbReference>
<proteinExistence type="predicted"/>
<evidence type="ECO:0000256" key="1">
    <source>
        <dbReference type="ARBA" id="ARBA00022741"/>
    </source>
</evidence>
<dbReference type="PANTHER" id="PTHR47545:SF1">
    <property type="entry name" value="MULTIFUNCTIONAL CCA PROTEIN"/>
    <property type="match status" value="1"/>
</dbReference>
<dbReference type="AlphaFoldDB" id="A0A1I0FBJ6"/>
<dbReference type="Gene3D" id="1.10.3090.10">
    <property type="entry name" value="cca-adding enzyme, domain 2"/>
    <property type="match status" value="1"/>
</dbReference>
<evidence type="ECO:0000313" key="3">
    <source>
        <dbReference type="EMBL" id="SET54551.1"/>
    </source>
</evidence>
<dbReference type="SUPFAM" id="SSF109604">
    <property type="entry name" value="HD-domain/PDEase-like"/>
    <property type="match status" value="1"/>
</dbReference>
<organism evidence="3 4">
    <name type="scientific">Thorsellia anophelis DSM 18579</name>
    <dbReference type="NCBI Taxonomy" id="1123402"/>
    <lineage>
        <taxon>Bacteria</taxon>
        <taxon>Pseudomonadati</taxon>
        <taxon>Pseudomonadota</taxon>
        <taxon>Gammaproteobacteria</taxon>
        <taxon>Enterobacterales</taxon>
        <taxon>Thorselliaceae</taxon>
        <taxon>Thorsellia</taxon>
    </lineage>
</organism>
<evidence type="ECO:0000259" key="2">
    <source>
        <dbReference type="Pfam" id="PF01966"/>
    </source>
</evidence>
<keyword evidence="3" id="KW-0418">Kinase</keyword>
<dbReference type="STRING" id="1123402.SAMN02583745_02689"/>
<accession>A0A1I0FBJ6</accession>
<keyword evidence="4" id="KW-1185">Reference proteome</keyword>
<dbReference type="CDD" id="cd00077">
    <property type="entry name" value="HDc"/>
    <property type="match status" value="1"/>
</dbReference>
<gene>
    <name evidence="3" type="ORF">SAMN02583745_02689</name>
</gene>
<dbReference type="InterPro" id="IPR006674">
    <property type="entry name" value="HD_domain"/>
</dbReference>
<dbReference type="RefSeq" id="WP_093322153.1">
    <property type="nucleotide sequence ID" value="NZ_FOHV01000037.1"/>
</dbReference>
<name>A0A1I0FBJ6_9GAMM</name>